<comment type="subcellular location">
    <subcellularLocation>
        <location evidence="1">Endoplasmic reticulum membrane</location>
        <topology evidence="1">Multi-pass membrane protein</topology>
    </subcellularLocation>
</comment>
<feature type="transmembrane region" description="Helical" evidence="13">
    <location>
        <begin position="467"/>
        <end position="487"/>
    </location>
</feature>
<accession>A0A6G0U8S2</accession>
<evidence type="ECO:0000256" key="2">
    <source>
        <dbReference type="ARBA" id="ARBA00022692"/>
    </source>
</evidence>
<dbReference type="Proteomes" id="UP000475862">
    <property type="component" value="Unassembled WGS sequence"/>
</dbReference>
<name>A0A6G0U8S2_APHGL</name>
<dbReference type="GO" id="GO:0016255">
    <property type="term" value="P:attachment of GPI anchor to protein"/>
    <property type="evidence" value="ECO:0007669"/>
    <property type="project" value="TreeGrafter"/>
</dbReference>
<feature type="transmembrane region" description="Helical" evidence="13">
    <location>
        <begin position="499"/>
        <end position="515"/>
    </location>
</feature>
<keyword evidence="3" id="KW-0256">Endoplasmic reticulum</keyword>
<evidence type="ECO:0000256" key="11">
    <source>
        <dbReference type="ARBA" id="ARBA00093619"/>
    </source>
</evidence>
<evidence type="ECO:0000256" key="3">
    <source>
        <dbReference type="ARBA" id="ARBA00022824"/>
    </source>
</evidence>
<dbReference type="InterPro" id="IPR007246">
    <property type="entry name" value="Gaa1"/>
</dbReference>
<feature type="transmembrane region" description="Helical" evidence="13">
    <location>
        <begin position="521"/>
        <end position="538"/>
    </location>
</feature>
<gene>
    <name evidence="14" type="ORF">AGLY_000224</name>
</gene>
<dbReference type="Pfam" id="PF04114">
    <property type="entry name" value="Gaa1"/>
    <property type="match status" value="1"/>
</dbReference>
<evidence type="ECO:0000256" key="13">
    <source>
        <dbReference type="SAM" id="Phobius"/>
    </source>
</evidence>
<evidence type="ECO:0000256" key="5">
    <source>
        <dbReference type="ARBA" id="ARBA00023136"/>
    </source>
</evidence>
<dbReference type="GO" id="GO:0042765">
    <property type="term" value="C:GPI-anchor transamidase complex"/>
    <property type="evidence" value="ECO:0007669"/>
    <property type="project" value="InterPro"/>
</dbReference>
<keyword evidence="4 13" id="KW-1133">Transmembrane helix</keyword>
<dbReference type="PIRSF" id="PIRSF036762">
    <property type="entry name" value="GAA1"/>
    <property type="match status" value="1"/>
</dbReference>
<protein>
    <recommendedName>
        <fullName evidence="11">GPI-anchor transamidase component GPAA1</fullName>
    </recommendedName>
    <alternativeName>
        <fullName evidence="8">GAA1 protein homolog</fullName>
    </alternativeName>
    <alternativeName>
        <fullName evidence="12">Glycosylphosphatidylinositol anchor attachment 1 protein</fullName>
    </alternativeName>
</protein>
<dbReference type="EMBL" id="VYZN01000001">
    <property type="protein sequence ID" value="KAE9544682.1"/>
    <property type="molecule type" value="Genomic_DNA"/>
</dbReference>
<keyword evidence="2 13" id="KW-0812">Transmembrane</keyword>
<feature type="transmembrane region" description="Helical" evidence="13">
    <location>
        <begin position="25"/>
        <end position="45"/>
    </location>
</feature>
<dbReference type="PANTHER" id="PTHR13304:SF0">
    <property type="entry name" value="GLYCOSYLPHOSPHATIDYLINOSITOL ANCHOR ATTACHMENT 1 PROTEIN"/>
    <property type="match status" value="1"/>
</dbReference>
<organism evidence="14 15">
    <name type="scientific">Aphis glycines</name>
    <name type="common">Soybean aphid</name>
    <dbReference type="NCBI Taxonomy" id="307491"/>
    <lineage>
        <taxon>Eukaryota</taxon>
        <taxon>Metazoa</taxon>
        <taxon>Ecdysozoa</taxon>
        <taxon>Arthropoda</taxon>
        <taxon>Hexapoda</taxon>
        <taxon>Insecta</taxon>
        <taxon>Pterygota</taxon>
        <taxon>Neoptera</taxon>
        <taxon>Paraneoptera</taxon>
        <taxon>Hemiptera</taxon>
        <taxon>Sternorrhyncha</taxon>
        <taxon>Aphidomorpha</taxon>
        <taxon>Aphidoidea</taxon>
        <taxon>Aphididae</taxon>
        <taxon>Aphidini</taxon>
        <taxon>Aphis</taxon>
        <taxon>Aphis</taxon>
    </lineage>
</organism>
<feature type="transmembrane region" description="Helical" evidence="13">
    <location>
        <begin position="606"/>
        <end position="628"/>
    </location>
</feature>
<comment type="caution">
    <text evidence="14">The sequence shown here is derived from an EMBL/GenBank/DDBJ whole genome shotgun (WGS) entry which is preliminary data.</text>
</comment>
<evidence type="ECO:0000256" key="9">
    <source>
        <dbReference type="ARBA" id="ARBA00093336"/>
    </source>
</evidence>
<dbReference type="AlphaFoldDB" id="A0A6G0U8S2"/>
<keyword evidence="7" id="KW-0325">Glycoprotein</keyword>
<evidence type="ECO:0000313" key="15">
    <source>
        <dbReference type="Proteomes" id="UP000475862"/>
    </source>
</evidence>
<feature type="transmembrane region" description="Helical" evidence="13">
    <location>
        <begin position="550"/>
        <end position="573"/>
    </location>
</feature>
<dbReference type="FunFam" id="3.40.630.10:FF:000047">
    <property type="entry name" value="Glycosylphosphatidylinositol anchor attachment 1 protein"/>
    <property type="match status" value="1"/>
</dbReference>
<dbReference type="PANTHER" id="PTHR13304">
    <property type="entry name" value="GLYCOSYLPHOSPHATIDYLINOSITOL ANCHOR ATTACHMENT 1 PROTEIN"/>
    <property type="match status" value="1"/>
</dbReference>
<proteinExistence type="predicted"/>
<dbReference type="OrthoDB" id="445301at2759"/>
<dbReference type="Gene3D" id="3.40.630.10">
    <property type="entry name" value="Zn peptidases"/>
    <property type="match status" value="1"/>
</dbReference>
<evidence type="ECO:0000256" key="1">
    <source>
        <dbReference type="ARBA" id="ARBA00004477"/>
    </source>
</evidence>
<keyword evidence="5 13" id="KW-0472">Membrane</keyword>
<comment type="subunit">
    <text evidence="10">Heteropentamer. Part of the GPI-anchor transamidase complex, consisting of PIGK, PIGT, PIGS, PIGU and GAA1. Interacts with PIGK.</text>
</comment>
<evidence type="ECO:0000256" key="10">
    <source>
        <dbReference type="ARBA" id="ARBA00093557"/>
    </source>
</evidence>
<evidence type="ECO:0000256" key="6">
    <source>
        <dbReference type="ARBA" id="ARBA00023157"/>
    </source>
</evidence>
<feature type="transmembrane region" description="Helical" evidence="13">
    <location>
        <begin position="385"/>
        <end position="406"/>
    </location>
</feature>
<feature type="transmembrane region" description="Helical" evidence="13">
    <location>
        <begin position="427"/>
        <end position="447"/>
    </location>
</feature>
<sequence>MGLLTDPSVGHGALTSIFVRHHNRFCIVMYIVSVALFCMLAHYSLSSQTYFSENALLPGLVKGQLNDNTGSSFRDHYRELNAEAEHFETETPHSYLISKFKNLRLETYSHNFTLNYPLKKNTKYTGRNVYGILRAPRSASIESIVLSVPYRAPSSVFPSTLPGLAVMFQIAQFFRRMYNQIYWAKDIIFLVTEHEQLGMQAWLEAYHGTSCGSPGVLDSGKLSGRAGAIQAAINLEIHSEKIDHIDVKLSGLNGQLPNLDLVNLAHRLCNKESVKHTFNNVDGGAIGRNKVNSYYTNLSTMLSMVMTQATGVPDGNHGLFHRFGIEAITLEGHEKEGRGIYSSVLQVGRVIEGMFRSLNNLLERFHQSFFFYLLPSTDRYVSIGLYMPCLVLLVGALFLKAFSTWIQHSTEHKPGDSSAETTIPEHLNVGMVSVITLGSHVVGLLLLPNLAPAYFTHFWNYMPTHRALLLGYGSLSLTIVCILPIIMKKCLNSFKSSNWVLLHVICLLELGIGLLCVSMHNFSLGYLTALVYVLPAICTKSSQNSLIVKFLWLLVHPMCSLFWITAYITYTAYPELPITDYLTKVLEASGQWMVLSTVDNMIYGNWAFTVGVLLLLPVWTAFWCLMFLPTIVSKKMKTE</sequence>
<comment type="function">
    <text evidence="9">Component of the glycosylphosphatidylinositol-anchor (GPI-anchor) transamidase (GPI-T) complex that catalyzes the formation of the linkage between a proprotein and a GPI-anchor and participates in GPI anchored protein biosynthesis. Binds GPI-anchor.</text>
</comment>
<keyword evidence="15" id="KW-1185">Reference proteome</keyword>
<reference evidence="14 15" key="1">
    <citation type="submission" date="2019-08" db="EMBL/GenBank/DDBJ databases">
        <title>The genome of the soybean aphid Biotype 1, its phylome, world population structure and adaptation to the North American continent.</title>
        <authorList>
            <person name="Giordano R."/>
            <person name="Donthu R.K."/>
            <person name="Hernandez A.G."/>
            <person name="Wright C.L."/>
            <person name="Zimin A.V."/>
        </authorList>
    </citation>
    <scope>NUCLEOTIDE SEQUENCE [LARGE SCALE GENOMIC DNA]</scope>
    <source>
        <tissue evidence="14">Whole aphids</tissue>
    </source>
</reference>
<evidence type="ECO:0000256" key="8">
    <source>
        <dbReference type="ARBA" id="ARBA00083563"/>
    </source>
</evidence>
<keyword evidence="6" id="KW-1015">Disulfide bond</keyword>
<evidence type="ECO:0000256" key="4">
    <source>
        <dbReference type="ARBA" id="ARBA00022989"/>
    </source>
</evidence>
<evidence type="ECO:0000256" key="7">
    <source>
        <dbReference type="ARBA" id="ARBA00023180"/>
    </source>
</evidence>
<evidence type="ECO:0000256" key="12">
    <source>
        <dbReference type="ARBA" id="ARBA00093661"/>
    </source>
</evidence>
<evidence type="ECO:0000313" key="14">
    <source>
        <dbReference type="EMBL" id="KAE9544682.1"/>
    </source>
</evidence>